<organism evidence="1">
    <name type="scientific">Rhizophora mucronata</name>
    <name type="common">Asiatic mangrove</name>
    <dbReference type="NCBI Taxonomy" id="61149"/>
    <lineage>
        <taxon>Eukaryota</taxon>
        <taxon>Viridiplantae</taxon>
        <taxon>Streptophyta</taxon>
        <taxon>Embryophyta</taxon>
        <taxon>Tracheophyta</taxon>
        <taxon>Spermatophyta</taxon>
        <taxon>Magnoliopsida</taxon>
        <taxon>eudicotyledons</taxon>
        <taxon>Gunneridae</taxon>
        <taxon>Pentapetalae</taxon>
        <taxon>rosids</taxon>
        <taxon>fabids</taxon>
        <taxon>Malpighiales</taxon>
        <taxon>Rhizophoraceae</taxon>
        <taxon>Rhizophora</taxon>
    </lineage>
</organism>
<proteinExistence type="predicted"/>
<reference evidence="1" key="1">
    <citation type="submission" date="2018-02" db="EMBL/GenBank/DDBJ databases">
        <title>Rhizophora mucronata_Transcriptome.</title>
        <authorList>
            <person name="Meera S.P."/>
            <person name="Sreeshan A."/>
            <person name="Augustine A."/>
        </authorList>
    </citation>
    <scope>NUCLEOTIDE SEQUENCE</scope>
    <source>
        <tissue evidence="1">Leaf</tissue>
    </source>
</reference>
<evidence type="ECO:0000313" key="1">
    <source>
        <dbReference type="EMBL" id="MBX56754.1"/>
    </source>
</evidence>
<dbReference type="EMBL" id="GGEC01076270">
    <property type="protein sequence ID" value="MBX56754.1"/>
    <property type="molecule type" value="Transcribed_RNA"/>
</dbReference>
<sequence>MASQLINLGNFRTTLLTSLRNSNCSTYIPLL</sequence>
<accession>A0A2P2PPX1</accession>
<protein>
    <submittedName>
        <fullName evidence="1">Uncharacterized protein</fullName>
    </submittedName>
</protein>
<name>A0A2P2PPX1_RHIMU</name>
<dbReference type="AlphaFoldDB" id="A0A2P2PPX1"/>